<proteinExistence type="inferred from homology"/>
<dbReference type="OrthoDB" id="1806446at2"/>
<reference evidence="4 5" key="1">
    <citation type="submission" date="2019-03" db="EMBL/GenBank/DDBJ databases">
        <title>Genomic Encyclopedia of Type Strains, Phase IV (KMG-IV): sequencing the most valuable type-strain genomes for metagenomic binning, comparative biology and taxonomic classification.</title>
        <authorList>
            <person name="Goeker M."/>
        </authorList>
    </citation>
    <scope>NUCLEOTIDE SEQUENCE [LARGE SCALE GENOMIC DNA]</scope>
    <source>
        <strain evidence="4 5">LX-B</strain>
    </source>
</reference>
<dbReference type="GO" id="GO:0015562">
    <property type="term" value="F:efflux transmembrane transporter activity"/>
    <property type="evidence" value="ECO:0007669"/>
    <property type="project" value="InterPro"/>
</dbReference>
<dbReference type="PANTHER" id="PTHR30469">
    <property type="entry name" value="MULTIDRUG RESISTANCE PROTEIN MDTA"/>
    <property type="match status" value="1"/>
</dbReference>
<dbReference type="AlphaFoldDB" id="A0A4R1R354"/>
<organism evidence="4 5">
    <name type="scientific">Hydrogenispora ethanolica</name>
    <dbReference type="NCBI Taxonomy" id="1082276"/>
    <lineage>
        <taxon>Bacteria</taxon>
        <taxon>Bacillati</taxon>
        <taxon>Bacillota</taxon>
        <taxon>Hydrogenispora</taxon>
    </lineage>
</organism>
<feature type="domain" description="YknX-like C-terminal permuted SH3-like" evidence="3">
    <location>
        <begin position="280"/>
        <end position="346"/>
    </location>
</feature>
<dbReference type="Pfam" id="PF25885">
    <property type="entry name" value="HH_EMRA"/>
    <property type="match status" value="1"/>
</dbReference>
<dbReference type="Gene3D" id="2.40.50.100">
    <property type="match status" value="1"/>
</dbReference>
<dbReference type="SUPFAM" id="SSF111369">
    <property type="entry name" value="HlyD-like secretion proteins"/>
    <property type="match status" value="1"/>
</dbReference>
<gene>
    <name evidence="4" type="ORF">EDC14_103825</name>
</gene>
<evidence type="ECO:0000313" key="4">
    <source>
        <dbReference type="EMBL" id="TCL59732.1"/>
    </source>
</evidence>
<dbReference type="InterPro" id="IPR058637">
    <property type="entry name" value="YknX-like_C"/>
</dbReference>
<comment type="caution">
    <text evidence="4">The sequence shown here is derived from an EMBL/GenBank/DDBJ whole genome shotgun (WGS) entry which is preliminary data.</text>
</comment>
<dbReference type="RefSeq" id="WP_132016496.1">
    <property type="nucleotide sequence ID" value="NZ_SLUN01000038.1"/>
</dbReference>
<evidence type="ECO:0000313" key="5">
    <source>
        <dbReference type="Proteomes" id="UP000295008"/>
    </source>
</evidence>
<protein>
    <submittedName>
        <fullName evidence="4">RND family efflux transporter MFP subunit</fullName>
    </submittedName>
</protein>
<dbReference type="EMBL" id="SLUN01000038">
    <property type="protein sequence ID" value="TCL59732.1"/>
    <property type="molecule type" value="Genomic_DNA"/>
</dbReference>
<dbReference type="PANTHER" id="PTHR30469:SF15">
    <property type="entry name" value="HLYD FAMILY OF SECRETION PROTEINS"/>
    <property type="match status" value="1"/>
</dbReference>
<dbReference type="Gene3D" id="2.40.30.170">
    <property type="match status" value="1"/>
</dbReference>
<dbReference type="Gene3D" id="1.10.287.470">
    <property type="entry name" value="Helix hairpin bin"/>
    <property type="match status" value="1"/>
</dbReference>
<feature type="domain" description="Multidrug export protein EmrA/FarA alpha-helical hairpin" evidence="2">
    <location>
        <begin position="99"/>
        <end position="165"/>
    </location>
</feature>
<dbReference type="NCBIfam" id="TIGR01730">
    <property type="entry name" value="RND_mfp"/>
    <property type="match status" value="1"/>
</dbReference>
<dbReference type="Gene3D" id="2.40.420.20">
    <property type="match status" value="1"/>
</dbReference>
<accession>A0A4R1R354</accession>
<evidence type="ECO:0000256" key="1">
    <source>
        <dbReference type="ARBA" id="ARBA00009477"/>
    </source>
</evidence>
<comment type="similarity">
    <text evidence="1">Belongs to the membrane fusion protein (MFP) (TC 8.A.1) family.</text>
</comment>
<dbReference type="InterPro" id="IPR006143">
    <property type="entry name" value="RND_pump_MFP"/>
</dbReference>
<dbReference type="InterPro" id="IPR058633">
    <property type="entry name" value="EmrA/FarA_HH"/>
</dbReference>
<dbReference type="Pfam" id="PF25989">
    <property type="entry name" value="YknX_C"/>
    <property type="match status" value="1"/>
</dbReference>
<keyword evidence="5" id="KW-1185">Reference proteome</keyword>
<evidence type="ECO:0000259" key="2">
    <source>
        <dbReference type="Pfam" id="PF25885"/>
    </source>
</evidence>
<name>A0A4R1R354_HYDET</name>
<dbReference type="GO" id="GO:1990281">
    <property type="term" value="C:efflux pump complex"/>
    <property type="evidence" value="ECO:0007669"/>
    <property type="project" value="TreeGrafter"/>
</dbReference>
<sequence>MKKLLLALSIIGIVGLMIWVLLNNKAEVEKKAKVVHNTAVAVVVTDVQSQTLQENLTKVGLIVARNEVAVVSEASGKIIAVHAGVGSYLSAGASIVKLDDELSKANFLSAQTNYEKARKDWERASELHKQELISSSELESARNNLLSAEAAQRSAKRQYQNTSITTPISGIVTDRPVNLGAMINPGTKVATIIDKSSYKVKVNVGSGEAFKLKVGDEAGVVTDIYPGIPLMGRIESISDSSDEARTFPVEVVIPAQKEYPLKSGIYGKVTFRLGTDRPILAIPREAVIGSVKNPQVYVVEKGVAKLRDIVIGAEIDSRFEVVRGLREKERIVVSGQDNLQDEAVVEIIKNI</sequence>
<dbReference type="Proteomes" id="UP000295008">
    <property type="component" value="Unassembled WGS sequence"/>
</dbReference>
<evidence type="ECO:0000259" key="3">
    <source>
        <dbReference type="Pfam" id="PF25989"/>
    </source>
</evidence>